<feature type="compositionally biased region" description="Polar residues" evidence="1">
    <location>
        <begin position="203"/>
        <end position="223"/>
    </location>
</feature>
<feature type="compositionally biased region" description="Polar residues" evidence="1">
    <location>
        <begin position="255"/>
        <end position="265"/>
    </location>
</feature>
<feature type="compositionally biased region" description="Basic and acidic residues" evidence="1">
    <location>
        <begin position="172"/>
        <end position="184"/>
    </location>
</feature>
<gene>
    <name evidence="3" type="primary">LOC108629939</name>
</gene>
<organism evidence="2 3">
    <name type="scientific">Ceratina calcarata</name>
    <dbReference type="NCBI Taxonomy" id="156304"/>
    <lineage>
        <taxon>Eukaryota</taxon>
        <taxon>Metazoa</taxon>
        <taxon>Ecdysozoa</taxon>
        <taxon>Arthropoda</taxon>
        <taxon>Hexapoda</taxon>
        <taxon>Insecta</taxon>
        <taxon>Pterygota</taxon>
        <taxon>Neoptera</taxon>
        <taxon>Endopterygota</taxon>
        <taxon>Hymenoptera</taxon>
        <taxon>Apocrita</taxon>
        <taxon>Aculeata</taxon>
        <taxon>Apoidea</taxon>
        <taxon>Anthophila</taxon>
        <taxon>Apidae</taxon>
        <taxon>Ceratina</taxon>
        <taxon>Zadontomerus</taxon>
    </lineage>
</organism>
<dbReference type="Proteomes" id="UP000694925">
    <property type="component" value="Unplaced"/>
</dbReference>
<evidence type="ECO:0000256" key="1">
    <source>
        <dbReference type="SAM" id="MobiDB-lite"/>
    </source>
</evidence>
<dbReference type="KEGG" id="ccal:108629939"/>
<proteinExistence type="predicted"/>
<feature type="compositionally biased region" description="Basic and acidic residues" evidence="1">
    <location>
        <begin position="54"/>
        <end position="65"/>
    </location>
</feature>
<evidence type="ECO:0000313" key="3">
    <source>
        <dbReference type="RefSeq" id="XP_017888395.2"/>
    </source>
</evidence>
<feature type="compositionally biased region" description="Polar residues" evidence="1">
    <location>
        <begin position="11"/>
        <end position="53"/>
    </location>
</feature>
<feature type="region of interest" description="Disordered" evidence="1">
    <location>
        <begin position="146"/>
        <end position="265"/>
    </location>
</feature>
<dbReference type="AlphaFoldDB" id="A0AAJ7J9X2"/>
<accession>A0AAJ7J9X2</accession>
<keyword evidence="2" id="KW-1185">Reference proteome</keyword>
<dbReference type="GeneID" id="108629939"/>
<reference evidence="3" key="1">
    <citation type="submission" date="2025-08" db="UniProtKB">
        <authorList>
            <consortium name="RefSeq"/>
        </authorList>
    </citation>
    <scope>IDENTIFICATION</scope>
    <source>
        <tissue evidence="3">Whole body</tissue>
    </source>
</reference>
<sequence length="265" mass="29230">MDESSKKGVKTQKSAGSGATRFVESQSSTNRPTVQQEAIRDSQTIALHATSSSHGDKETSRKDDGPAELTQRLSRAETVRQDARKLKTATLNRMGRMFKQRSQTPVADKTSRDIDVDINPIKSMENCNEEVTKKEKSNSLGRMLKLVDKDGSPKKLFHPRAGSLSRILRRHPNNDDNEDKKNAEDNTPGIFSRMLNQLRGRPQSGNSSLEPNLKTRNNKTGSSLPPKVPLNTRAPNPPVPTSSSPPQEQLAAGSPQKSTVFEYSL</sequence>
<protein>
    <submittedName>
        <fullName evidence="3">Uncharacterized protein LOC108629939</fullName>
    </submittedName>
</protein>
<feature type="region of interest" description="Disordered" evidence="1">
    <location>
        <begin position="1"/>
        <end position="120"/>
    </location>
</feature>
<dbReference type="RefSeq" id="XP_017888395.2">
    <property type="nucleotide sequence ID" value="XM_018032906.2"/>
</dbReference>
<evidence type="ECO:0000313" key="2">
    <source>
        <dbReference type="Proteomes" id="UP000694925"/>
    </source>
</evidence>
<feature type="compositionally biased region" description="Basic and acidic residues" evidence="1">
    <location>
        <begin position="74"/>
        <end position="85"/>
    </location>
</feature>
<name>A0AAJ7J9X2_9HYME</name>